<dbReference type="SUPFAM" id="SSF53335">
    <property type="entry name" value="S-adenosyl-L-methionine-dependent methyltransferases"/>
    <property type="match status" value="1"/>
</dbReference>
<organism evidence="8 9">
    <name type="scientific">Caulobacter flavus</name>
    <dbReference type="NCBI Taxonomy" id="1679497"/>
    <lineage>
        <taxon>Bacteria</taxon>
        <taxon>Pseudomonadati</taxon>
        <taxon>Pseudomonadota</taxon>
        <taxon>Alphaproteobacteria</taxon>
        <taxon>Caulobacterales</taxon>
        <taxon>Caulobacteraceae</taxon>
        <taxon>Caulobacter</taxon>
    </lineage>
</organism>
<dbReference type="GO" id="GO:0008168">
    <property type="term" value="F:methyltransferase activity"/>
    <property type="evidence" value="ECO:0007669"/>
    <property type="project" value="UniProtKB-KW"/>
</dbReference>
<dbReference type="OrthoDB" id="9782855at2"/>
<dbReference type="PANTHER" id="PTHR43667:SF2">
    <property type="entry name" value="FATTY ACID C-METHYL TRANSFERASE"/>
    <property type="match status" value="1"/>
</dbReference>
<evidence type="ECO:0000256" key="6">
    <source>
        <dbReference type="PIRSR" id="PIRSR003085-1"/>
    </source>
</evidence>
<dbReference type="InterPro" id="IPR029063">
    <property type="entry name" value="SAM-dependent_MTases_sf"/>
</dbReference>
<evidence type="ECO:0000313" key="7">
    <source>
        <dbReference type="EMBL" id="AYV48438.1"/>
    </source>
</evidence>
<dbReference type="GO" id="GO:0032259">
    <property type="term" value="P:methylation"/>
    <property type="evidence" value="ECO:0007669"/>
    <property type="project" value="UniProtKB-KW"/>
</dbReference>
<dbReference type="InterPro" id="IPR003333">
    <property type="entry name" value="CMAS"/>
</dbReference>
<keyword evidence="4" id="KW-0949">S-adenosyl-L-methionine</keyword>
<keyword evidence="3 8" id="KW-0808">Transferase</keyword>
<evidence type="ECO:0000256" key="5">
    <source>
        <dbReference type="ARBA" id="ARBA00023098"/>
    </source>
</evidence>
<name>A0A2N5CPG7_9CAUL</name>
<comment type="similarity">
    <text evidence="1">Belongs to the CFA/CMAS family.</text>
</comment>
<evidence type="ECO:0000313" key="9">
    <source>
        <dbReference type="Proteomes" id="UP000234483"/>
    </source>
</evidence>
<dbReference type="EMBL" id="CP026100">
    <property type="protein sequence ID" value="AYV48438.1"/>
    <property type="molecule type" value="Genomic_DNA"/>
</dbReference>
<keyword evidence="10" id="KW-1185">Reference proteome</keyword>
<evidence type="ECO:0000256" key="4">
    <source>
        <dbReference type="ARBA" id="ARBA00022691"/>
    </source>
</evidence>
<evidence type="ECO:0000256" key="2">
    <source>
        <dbReference type="ARBA" id="ARBA00022603"/>
    </source>
</evidence>
<dbReference type="CDD" id="cd02440">
    <property type="entry name" value="AdoMet_MTases"/>
    <property type="match status" value="1"/>
</dbReference>
<dbReference type="Gene3D" id="3.40.50.150">
    <property type="entry name" value="Vaccinia Virus protein VP39"/>
    <property type="match status" value="1"/>
</dbReference>
<evidence type="ECO:0000256" key="3">
    <source>
        <dbReference type="ARBA" id="ARBA00022679"/>
    </source>
</evidence>
<reference evidence="7 10" key="2">
    <citation type="submission" date="2018-01" db="EMBL/GenBank/DDBJ databases">
        <title>Complete genome sequence of Caulobacter flavus RHGG3.</title>
        <authorList>
            <person name="Yang E."/>
        </authorList>
    </citation>
    <scope>NUCLEOTIDE SEQUENCE [LARGE SCALE GENOMIC DNA]</scope>
    <source>
        <strain evidence="7 10">RHGG3</strain>
    </source>
</reference>
<dbReference type="KEGG" id="cfh:C1707_20440"/>
<gene>
    <name evidence="7" type="ORF">C1707_20440</name>
    <name evidence="8" type="ORF">CFHF_20630</name>
</gene>
<dbReference type="PIRSF" id="PIRSF003085">
    <property type="entry name" value="CMAS"/>
    <property type="match status" value="1"/>
</dbReference>
<evidence type="ECO:0000256" key="1">
    <source>
        <dbReference type="ARBA" id="ARBA00010815"/>
    </source>
</evidence>
<dbReference type="AlphaFoldDB" id="A0A2N5CPG7"/>
<feature type="active site" evidence="6">
    <location>
        <position position="389"/>
    </location>
</feature>
<dbReference type="Proteomes" id="UP000281192">
    <property type="component" value="Chromosome"/>
</dbReference>
<accession>A0A2N5CPG7</accession>
<dbReference type="Proteomes" id="UP000234483">
    <property type="component" value="Unassembled WGS sequence"/>
</dbReference>
<keyword evidence="5" id="KW-0443">Lipid metabolism</keyword>
<evidence type="ECO:0000313" key="10">
    <source>
        <dbReference type="Proteomes" id="UP000281192"/>
    </source>
</evidence>
<reference evidence="8 9" key="1">
    <citation type="submission" date="2017-12" db="EMBL/GenBank/DDBJ databases">
        <title>The genome sequence of Caulobacter flavus CGMCC1 15093.</title>
        <authorList>
            <person name="Gao J."/>
            <person name="Mao X."/>
            <person name="Sun J."/>
        </authorList>
    </citation>
    <scope>NUCLEOTIDE SEQUENCE [LARGE SCALE GENOMIC DNA]</scope>
    <source>
        <strain evidence="8 9">CGMCC1 15093</strain>
    </source>
</reference>
<keyword evidence="2 8" id="KW-0489">Methyltransferase</keyword>
<dbReference type="PANTHER" id="PTHR43667">
    <property type="entry name" value="CYCLOPROPANE-FATTY-ACYL-PHOSPHOLIPID SYNTHASE"/>
    <property type="match status" value="1"/>
</dbReference>
<proteinExistence type="inferred from homology"/>
<dbReference type="GO" id="GO:0008610">
    <property type="term" value="P:lipid biosynthetic process"/>
    <property type="evidence" value="ECO:0007669"/>
    <property type="project" value="InterPro"/>
</dbReference>
<dbReference type="EMBL" id="PJRQ01000041">
    <property type="protein sequence ID" value="PLR08847.1"/>
    <property type="molecule type" value="Genomic_DNA"/>
</dbReference>
<sequence>MTDTSLDIRVAGAARGSALFDLVMRLLSARWTWGELTIVTPSGDQRRLEGAIPGRAATIVVRDFRFAARILANGDIGFAEGFMAGEWDSPDLAALLTTLANNYDHIRRLFDGGLPMRIANWAFHRLRANSRAGSRRNIHAHYDLGNAFYGAWLDETMTYSAARFGQPDQSLEAAQTAKYENLAALIDLKPGHSVVEIGCGWGGFAQFAAARIGARVTAVTISHEQHDFARRRIFEAGLAERVDIRLLDYRDLDGQFDRLASIEMLEAVGGDYWGVYFDKVRSLLKPGGRAGLQVITIQDELFDEYEARTDFIQRYVFPGGALPSENRLAPLIAARGLRWRRTERFGHDYARTLALWAQRFEKAYPSIAQGSKTFDERFRRLWTFYLAYCEAGFRTGRTDVIQMAIDKPA</sequence>
<protein>
    <submittedName>
        <fullName evidence="8">SAM-dependent methyltransferase</fullName>
    </submittedName>
</protein>
<dbReference type="Pfam" id="PF02353">
    <property type="entry name" value="CMAS"/>
    <property type="match status" value="1"/>
</dbReference>
<dbReference type="InterPro" id="IPR050723">
    <property type="entry name" value="CFA/CMAS"/>
</dbReference>
<evidence type="ECO:0000313" key="8">
    <source>
        <dbReference type="EMBL" id="PLR08847.1"/>
    </source>
</evidence>
<dbReference type="RefSeq" id="WP_101714804.1">
    <property type="nucleotide sequence ID" value="NZ_CP026100.1"/>
</dbReference>